<evidence type="ECO:0000256" key="6">
    <source>
        <dbReference type="SAM" id="MobiDB-lite"/>
    </source>
</evidence>
<keyword evidence="5" id="KW-0539">Nucleus</keyword>
<comment type="subcellular location">
    <subcellularLocation>
        <location evidence="1">Nucleus</location>
        <location evidence="1">Nucleolus</location>
    </subcellularLocation>
</comment>
<reference evidence="7 8" key="1">
    <citation type="submission" date="2022-07" db="EMBL/GenBank/DDBJ databases">
        <title>Genome-wide signatures of adaptation to extreme environments.</title>
        <authorList>
            <person name="Cho C.H."/>
            <person name="Yoon H.S."/>
        </authorList>
    </citation>
    <scope>NUCLEOTIDE SEQUENCE [LARGE SCALE GENOMIC DNA]</scope>
    <source>
        <strain evidence="7 8">108.79 E11</strain>
    </source>
</reference>
<dbReference type="GO" id="GO:0003677">
    <property type="term" value="F:DNA binding"/>
    <property type="evidence" value="ECO:0007669"/>
    <property type="project" value="InterPro"/>
</dbReference>
<evidence type="ECO:0000256" key="3">
    <source>
        <dbReference type="ARBA" id="ARBA00022478"/>
    </source>
</evidence>
<evidence type="ECO:0000256" key="1">
    <source>
        <dbReference type="ARBA" id="ARBA00004604"/>
    </source>
</evidence>
<evidence type="ECO:0000256" key="2">
    <source>
        <dbReference type="ARBA" id="ARBA00009430"/>
    </source>
</evidence>
<organism evidence="7 8">
    <name type="scientific">Galdieria yellowstonensis</name>
    <dbReference type="NCBI Taxonomy" id="3028027"/>
    <lineage>
        <taxon>Eukaryota</taxon>
        <taxon>Rhodophyta</taxon>
        <taxon>Bangiophyceae</taxon>
        <taxon>Galdieriales</taxon>
        <taxon>Galdieriaceae</taxon>
        <taxon>Galdieria</taxon>
    </lineage>
</organism>
<comment type="caution">
    <text evidence="7">The sequence shown here is derived from an EMBL/GenBank/DDBJ whole genome shotgun (WGS) entry which is preliminary data.</text>
</comment>
<name>A0AAV9ILW8_9RHOD</name>
<dbReference type="GO" id="GO:0006351">
    <property type="term" value="P:DNA-templated transcription"/>
    <property type="evidence" value="ECO:0007669"/>
    <property type="project" value="InterPro"/>
</dbReference>
<dbReference type="GO" id="GO:0000428">
    <property type="term" value="C:DNA-directed RNA polymerase complex"/>
    <property type="evidence" value="ECO:0007669"/>
    <property type="project" value="UniProtKB-KW"/>
</dbReference>
<evidence type="ECO:0000256" key="4">
    <source>
        <dbReference type="ARBA" id="ARBA00023163"/>
    </source>
</evidence>
<dbReference type="AlphaFoldDB" id="A0AAV9ILW8"/>
<keyword evidence="4" id="KW-0804">Transcription</keyword>
<feature type="compositionally biased region" description="Basic and acidic residues" evidence="6">
    <location>
        <begin position="1"/>
        <end position="18"/>
    </location>
</feature>
<dbReference type="Pfam" id="PF06870">
    <property type="entry name" value="RNA_pol_I_A49"/>
    <property type="match status" value="1"/>
</dbReference>
<dbReference type="EMBL" id="JANCYU010000062">
    <property type="protein sequence ID" value="KAK4528283.1"/>
    <property type="molecule type" value="Genomic_DNA"/>
</dbReference>
<accession>A0AAV9ILW8</accession>
<gene>
    <name evidence="7" type="ORF">GAYE_SCF54G6220</name>
</gene>
<dbReference type="InterPro" id="IPR009668">
    <property type="entry name" value="RNA_pol-assoc_fac_A49-like"/>
</dbReference>
<comment type="similarity">
    <text evidence="2">Belongs to the eukaryotic RPA49/POLR1E RNA polymerase subunit family.</text>
</comment>
<protein>
    <submittedName>
        <fullName evidence="7">Uncharacterized protein</fullName>
    </submittedName>
</protein>
<proteinExistence type="inferred from homology"/>
<keyword evidence="8" id="KW-1185">Reference proteome</keyword>
<evidence type="ECO:0000256" key="5">
    <source>
        <dbReference type="ARBA" id="ARBA00023242"/>
    </source>
</evidence>
<feature type="region of interest" description="Disordered" evidence="6">
    <location>
        <begin position="1"/>
        <end position="20"/>
    </location>
</feature>
<evidence type="ECO:0000313" key="7">
    <source>
        <dbReference type="EMBL" id="KAK4528283.1"/>
    </source>
</evidence>
<dbReference type="Proteomes" id="UP001300502">
    <property type="component" value="Unassembled WGS sequence"/>
</dbReference>
<evidence type="ECO:0000313" key="8">
    <source>
        <dbReference type="Proteomes" id="UP001300502"/>
    </source>
</evidence>
<dbReference type="PANTHER" id="PTHR14440">
    <property type="entry name" value="DNA-DIRECTED RNA POLYMERASE I SUBUNIT RPA49"/>
    <property type="match status" value="1"/>
</dbReference>
<sequence length="424" mass="48195">MSGEKMRLRLDGQPHETSSDPTVIAYVEGFQWNQHENRNFQLKEGEQNSLVLVDQLDEQCRIPVGVKEALSDKSFTKYFVGVRRKGDDTIYCIAPQQTVRLYPATTTTQDEAQVNNNGNHLAASDSSQQQLSKAELRAQLIEKFGSKSTKKRREAILRSAVTEREVHKGEVGAVQSSISGHTTIPQNNNTAAAGNSVDMVTLPPMNKETNLLAEAYPLQAVILPREWKEMESSVGILDSLMDMDALKKNDMVDMWGIPEQLANDFFLRQGVKGQQELICCLFLKYLCKFQTFPKTMKRRETKVWGEESGIPNVLLERFLRDFTEYDTKRRTYFRSPLYVDKLIYHALVVWLHLVGFSGDPQNIAELLGLTVLRCLLYFRQLGCKVQQVKTTTNNKSYQATLQVPLQLPEPRKGKPQTMRQGNIS</sequence>
<dbReference type="GO" id="GO:0005730">
    <property type="term" value="C:nucleolus"/>
    <property type="evidence" value="ECO:0007669"/>
    <property type="project" value="UniProtKB-SubCell"/>
</dbReference>
<keyword evidence="3" id="KW-0240">DNA-directed RNA polymerase</keyword>